<dbReference type="Gene3D" id="1.20.58.1070">
    <property type="match status" value="1"/>
</dbReference>
<gene>
    <name evidence="3" type="ORF">SPPG_03160</name>
</gene>
<feature type="region of interest" description="Disordered" evidence="2">
    <location>
        <begin position="161"/>
        <end position="194"/>
    </location>
</feature>
<dbReference type="STRING" id="645134.A0A0L0HJY5"/>
<dbReference type="OrthoDB" id="428895at2759"/>
<sequence length="377" mass="42664">MNYRRGKQKSWTQSDEDSIRRPALPLEGYDEDEPLLAPGAPPASGLQYLRMVRAEANACQQVVTVSLPAEKLHSPIPPNVFDVRKEYFGTKASGDESYIPENLRPSADWLNNFLERFNALHDEVAKRRQIVRKSVSSRFFRPNLYNERGWKRFCYGDPIENAPQEPSANMELPPNAPVHEPSVSEDVPESVPELTPENVVEIQEHEDAKDPSDSDILKKRKRELDEEEGDTSQKSKRLQTQSAEPTHDEQAKKLPPSGKQASETDIVIGGKEPLLNLICNLEQGEVLKVLKYHTNWLSDDDISEEQCQWIFALLLRLDTLLHGDEVSIIRDLCRKCRGIRSHMIDLDAGDPRAATLNMIVAIVSHIFGQRDLGDQVS</sequence>
<dbReference type="InParanoid" id="A0A0L0HJY5"/>
<dbReference type="Proteomes" id="UP000053201">
    <property type="component" value="Unassembled WGS sequence"/>
</dbReference>
<dbReference type="InterPro" id="IPR035426">
    <property type="entry name" value="Gemin2/Brr1"/>
</dbReference>
<dbReference type="eggNOG" id="ENOG502SCAA">
    <property type="taxonomic scope" value="Eukaryota"/>
</dbReference>
<evidence type="ECO:0000256" key="1">
    <source>
        <dbReference type="ARBA" id="ARBA00025758"/>
    </source>
</evidence>
<feature type="region of interest" description="Disordered" evidence="2">
    <location>
        <begin position="1"/>
        <end position="37"/>
    </location>
</feature>
<dbReference type="GO" id="GO:0032797">
    <property type="term" value="C:SMN complex"/>
    <property type="evidence" value="ECO:0007669"/>
    <property type="project" value="TreeGrafter"/>
</dbReference>
<organism evidence="3 4">
    <name type="scientific">Spizellomyces punctatus (strain DAOM BR117)</name>
    <dbReference type="NCBI Taxonomy" id="645134"/>
    <lineage>
        <taxon>Eukaryota</taxon>
        <taxon>Fungi</taxon>
        <taxon>Fungi incertae sedis</taxon>
        <taxon>Chytridiomycota</taxon>
        <taxon>Chytridiomycota incertae sedis</taxon>
        <taxon>Chytridiomycetes</taxon>
        <taxon>Spizellomycetales</taxon>
        <taxon>Spizellomycetaceae</taxon>
        <taxon>Spizellomyces</taxon>
    </lineage>
</organism>
<feature type="region of interest" description="Disordered" evidence="2">
    <location>
        <begin position="222"/>
        <end position="265"/>
    </location>
</feature>
<dbReference type="VEuPathDB" id="FungiDB:SPPG_03160"/>
<dbReference type="PANTHER" id="PTHR12794:SF0">
    <property type="entry name" value="GEM-ASSOCIATED PROTEIN 2"/>
    <property type="match status" value="1"/>
</dbReference>
<comment type="similarity">
    <text evidence="1">Belongs to the gemin-2 family.</text>
</comment>
<dbReference type="Pfam" id="PF04938">
    <property type="entry name" value="SIP1"/>
    <property type="match status" value="1"/>
</dbReference>
<dbReference type="GeneID" id="27686695"/>
<name>A0A0L0HJY5_SPIPD</name>
<accession>A0A0L0HJY5</accession>
<protein>
    <recommendedName>
        <fullName evidence="5">Gem-associated protein 2</fullName>
    </recommendedName>
</protein>
<dbReference type="OMA" id="NYHIEWL"/>
<dbReference type="PANTHER" id="PTHR12794">
    <property type="entry name" value="GEMIN2"/>
    <property type="match status" value="1"/>
</dbReference>
<reference evidence="3 4" key="1">
    <citation type="submission" date="2009-08" db="EMBL/GenBank/DDBJ databases">
        <title>The Genome Sequence of Spizellomyces punctatus strain DAOM BR117.</title>
        <authorList>
            <consortium name="The Broad Institute Genome Sequencing Platform"/>
            <person name="Russ C."/>
            <person name="Cuomo C."/>
            <person name="Shea T."/>
            <person name="Young S.K."/>
            <person name="Zeng Q."/>
            <person name="Koehrsen M."/>
            <person name="Haas B."/>
            <person name="Borodovsky M."/>
            <person name="Guigo R."/>
            <person name="Alvarado L."/>
            <person name="Berlin A."/>
            <person name="Bochicchio J."/>
            <person name="Borenstein D."/>
            <person name="Chapman S."/>
            <person name="Chen Z."/>
            <person name="Engels R."/>
            <person name="Freedman E."/>
            <person name="Gellesch M."/>
            <person name="Goldberg J."/>
            <person name="Griggs A."/>
            <person name="Gujja S."/>
            <person name="Heiman D."/>
            <person name="Hepburn T."/>
            <person name="Howarth C."/>
            <person name="Jen D."/>
            <person name="Larson L."/>
            <person name="Lewis B."/>
            <person name="Mehta T."/>
            <person name="Park D."/>
            <person name="Pearson M."/>
            <person name="Roberts A."/>
            <person name="Saif S."/>
            <person name="Shenoy N."/>
            <person name="Sisk P."/>
            <person name="Stolte C."/>
            <person name="Sykes S."/>
            <person name="Thomson T."/>
            <person name="Walk T."/>
            <person name="White J."/>
            <person name="Yandava C."/>
            <person name="Burger G."/>
            <person name="Gray M.W."/>
            <person name="Holland P.W.H."/>
            <person name="King N."/>
            <person name="Lang F.B.F."/>
            <person name="Roger A.J."/>
            <person name="Ruiz-Trillo I."/>
            <person name="Lander E."/>
            <person name="Nusbaum C."/>
        </authorList>
    </citation>
    <scope>NUCLEOTIDE SEQUENCE [LARGE SCALE GENOMIC DNA]</scope>
    <source>
        <strain evidence="3 4">DAOM BR117</strain>
    </source>
</reference>
<proteinExistence type="inferred from homology"/>
<dbReference type="RefSeq" id="XP_016609387.1">
    <property type="nucleotide sequence ID" value="XM_016751436.1"/>
</dbReference>
<evidence type="ECO:0000313" key="3">
    <source>
        <dbReference type="EMBL" id="KND01348.1"/>
    </source>
</evidence>
<dbReference type="EMBL" id="KQ257454">
    <property type="protein sequence ID" value="KND01348.1"/>
    <property type="molecule type" value="Genomic_DNA"/>
</dbReference>
<keyword evidence="4" id="KW-1185">Reference proteome</keyword>
<evidence type="ECO:0000256" key="2">
    <source>
        <dbReference type="SAM" id="MobiDB-lite"/>
    </source>
</evidence>
<evidence type="ECO:0008006" key="5">
    <source>
        <dbReference type="Google" id="ProtNLM"/>
    </source>
</evidence>
<dbReference type="AlphaFoldDB" id="A0A0L0HJY5"/>
<dbReference type="GO" id="GO:0005634">
    <property type="term" value="C:nucleus"/>
    <property type="evidence" value="ECO:0007669"/>
    <property type="project" value="TreeGrafter"/>
</dbReference>
<dbReference type="GO" id="GO:0000387">
    <property type="term" value="P:spliceosomal snRNP assembly"/>
    <property type="evidence" value="ECO:0007669"/>
    <property type="project" value="InterPro"/>
</dbReference>
<evidence type="ECO:0000313" key="4">
    <source>
        <dbReference type="Proteomes" id="UP000053201"/>
    </source>
</evidence>